<dbReference type="EMBL" id="JAIRBC010000006">
    <property type="protein sequence ID" value="MCG2460180.1"/>
    <property type="molecule type" value="Genomic_DNA"/>
</dbReference>
<accession>A0AAE3ETG4</accession>
<reference evidence="1" key="1">
    <citation type="submission" date="2023-02" db="EMBL/GenBank/DDBJ databases">
        <title>Genome of Flavobacteriaceae gen. nov. sp. strain F89.</title>
        <authorList>
            <person name="Wang Y."/>
        </authorList>
    </citation>
    <scope>NUCLEOTIDE SEQUENCE</scope>
    <source>
        <strain evidence="1">F89</strain>
    </source>
</reference>
<gene>
    <name evidence="1" type="ORF">K8352_05430</name>
</gene>
<keyword evidence="2" id="KW-1185">Reference proteome</keyword>
<evidence type="ECO:0000313" key="1">
    <source>
        <dbReference type="EMBL" id="MCG2460180.1"/>
    </source>
</evidence>
<proteinExistence type="predicted"/>
<comment type="caution">
    <text evidence="1">The sequence shown here is derived from an EMBL/GenBank/DDBJ whole genome shotgun (WGS) entry which is preliminary data.</text>
</comment>
<protein>
    <submittedName>
        <fullName evidence="1">Uncharacterized protein</fullName>
    </submittedName>
</protein>
<sequence>MGKKKKQHKKEQKKLKKAFKKEQKAILKAMVPAGCKTKCCEKYKKSESKRCNRCPCFDLIKKVA</sequence>
<evidence type="ECO:0000313" key="2">
    <source>
        <dbReference type="Proteomes" id="UP001200642"/>
    </source>
</evidence>
<dbReference type="AlphaFoldDB" id="A0AAE3ETG4"/>
<dbReference type="Proteomes" id="UP001200642">
    <property type="component" value="Unassembled WGS sequence"/>
</dbReference>
<name>A0AAE3ETG4_9FLAO</name>
<organism evidence="1 2">
    <name type="scientific">Cerina litoralis</name>
    <dbReference type="NCBI Taxonomy" id="2874477"/>
    <lineage>
        <taxon>Bacteria</taxon>
        <taxon>Pseudomonadati</taxon>
        <taxon>Bacteroidota</taxon>
        <taxon>Flavobacteriia</taxon>
        <taxon>Flavobacteriales</taxon>
        <taxon>Flavobacteriaceae</taxon>
        <taxon>Cerina</taxon>
    </lineage>
</organism>